<dbReference type="eggNOG" id="ENOG502SYM6">
    <property type="taxonomic scope" value="Eukaryota"/>
</dbReference>
<dbReference type="AlphaFoldDB" id="L0AXY0"/>
<evidence type="ECO:0000256" key="1">
    <source>
        <dbReference type="SAM" id="MobiDB-lite"/>
    </source>
</evidence>
<reference evidence="3 4" key="1">
    <citation type="journal article" date="2012" name="BMC Genomics">
        <title>Comparative genomic analysis and phylogenetic position of Theileria equi.</title>
        <authorList>
            <person name="Kappmeyer L.S."/>
            <person name="Thiagarajan M."/>
            <person name="Herndon D.R."/>
            <person name="Ramsay J.D."/>
            <person name="Caler E."/>
            <person name="Djikeng A."/>
            <person name="Gillespie J.J."/>
            <person name="Lau A.O."/>
            <person name="Roalson E.H."/>
            <person name="Silva J.C."/>
            <person name="Silva M.G."/>
            <person name="Suarez C.E."/>
            <person name="Ueti M.W."/>
            <person name="Nene V.M."/>
            <person name="Mealey R.H."/>
            <person name="Knowles D.P."/>
            <person name="Brayton K.A."/>
        </authorList>
    </citation>
    <scope>NUCLEOTIDE SEQUENCE [LARGE SCALE GENOMIC DNA]</scope>
    <source>
        <strain evidence="3 4">WA</strain>
    </source>
</reference>
<sequence>MEAAQTDEKRLEVEELADKISGLDRESKSLLFLLSLSAFNEWQDRYLDMYRRLLELREKRRIPISEYEANLYTLLLDVQKQRTRLQNTDRLVLNQTSYLKTLWRAYRVETFIKAILIIFLLKLPYFCYFLAVAFYILYCFGVVAYVLRIAKAVRDHKSTQKIYRRLQYIISFIEPLLLVQQESEQVPEGTEENQEQETGPEPTSSSINVDEADTQPEAAHKRRWAAVAEQMEREESTEDQESSAPPPVIEKTVIYTTEPTVAPEPSDEIESDENAPEQDSSALPKEEQTAQKQKPSETEKIMYQLFGAFVLSLLPWWEPNPNYL</sequence>
<feature type="region of interest" description="Disordered" evidence="1">
    <location>
        <begin position="183"/>
        <end position="296"/>
    </location>
</feature>
<keyword evidence="4" id="KW-1185">Reference proteome</keyword>
<dbReference type="OrthoDB" id="392873at2759"/>
<keyword evidence="2" id="KW-1133">Transmembrane helix</keyword>
<dbReference type="VEuPathDB" id="PiroplasmaDB:BEWA_032750"/>
<accession>L0AXY0</accession>
<evidence type="ECO:0000256" key="2">
    <source>
        <dbReference type="SAM" id="Phobius"/>
    </source>
</evidence>
<keyword evidence="2" id="KW-0472">Membrane</keyword>
<feature type="transmembrane region" description="Helical" evidence="2">
    <location>
        <begin position="128"/>
        <end position="147"/>
    </location>
</feature>
<dbReference type="EMBL" id="CP001669">
    <property type="protein sequence ID" value="AFZ80422.1"/>
    <property type="molecule type" value="Genomic_DNA"/>
</dbReference>
<dbReference type="Proteomes" id="UP000031512">
    <property type="component" value="Chromosome 1"/>
</dbReference>
<evidence type="ECO:0000313" key="3">
    <source>
        <dbReference type="EMBL" id="AFZ80422.1"/>
    </source>
</evidence>
<evidence type="ECO:0000313" key="4">
    <source>
        <dbReference type="Proteomes" id="UP000031512"/>
    </source>
</evidence>
<protein>
    <submittedName>
        <fullName evidence="3">Uncharacterized protein</fullName>
    </submittedName>
</protein>
<organism evidence="3 4">
    <name type="scientific">Theileria equi strain WA</name>
    <dbReference type="NCBI Taxonomy" id="1537102"/>
    <lineage>
        <taxon>Eukaryota</taxon>
        <taxon>Sar</taxon>
        <taxon>Alveolata</taxon>
        <taxon>Apicomplexa</taxon>
        <taxon>Aconoidasida</taxon>
        <taxon>Piroplasmida</taxon>
        <taxon>Theileriidae</taxon>
        <taxon>Theileria</taxon>
    </lineage>
</organism>
<proteinExistence type="predicted"/>
<feature type="compositionally biased region" description="Acidic residues" evidence="1">
    <location>
        <begin position="265"/>
        <end position="276"/>
    </location>
</feature>
<dbReference type="RefSeq" id="XP_004830088.1">
    <property type="nucleotide sequence ID" value="XM_004830031.1"/>
</dbReference>
<keyword evidence="2" id="KW-0812">Transmembrane</keyword>
<dbReference type="KEGG" id="beq:BEWA_032750"/>
<gene>
    <name evidence="3" type="ORF">BEWA_032750</name>
</gene>
<name>L0AXY0_THEEQ</name>
<dbReference type="GeneID" id="15803822"/>
<feature type="compositionally biased region" description="Basic and acidic residues" evidence="1">
    <location>
        <begin position="284"/>
        <end position="296"/>
    </location>
</feature>